<dbReference type="SUPFAM" id="SSF47384">
    <property type="entry name" value="Homodimeric domain of signal transducing histidine kinase"/>
    <property type="match status" value="1"/>
</dbReference>
<dbReference type="PANTHER" id="PTHR43065">
    <property type="entry name" value="SENSOR HISTIDINE KINASE"/>
    <property type="match status" value="1"/>
</dbReference>
<keyword evidence="4" id="KW-0808">Transferase</keyword>
<dbReference type="Pfam" id="PF00512">
    <property type="entry name" value="HisKA"/>
    <property type="match status" value="1"/>
</dbReference>
<dbReference type="SMART" id="SM00388">
    <property type="entry name" value="HisKA"/>
    <property type="match status" value="1"/>
</dbReference>
<dbReference type="Gene3D" id="1.10.287.130">
    <property type="match status" value="1"/>
</dbReference>
<evidence type="ECO:0000256" key="9">
    <source>
        <dbReference type="SAM" id="Phobius"/>
    </source>
</evidence>
<keyword evidence="3" id="KW-0597">Phosphoprotein</keyword>
<dbReference type="GO" id="GO:0006355">
    <property type="term" value="P:regulation of DNA-templated transcription"/>
    <property type="evidence" value="ECO:0007669"/>
    <property type="project" value="InterPro"/>
</dbReference>
<accession>A0AA86MVQ0</accession>
<dbReference type="GO" id="GO:0005524">
    <property type="term" value="F:ATP binding"/>
    <property type="evidence" value="ECO:0007669"/>
    <property type="project" value="UniProtKB-KW"/>
</dbReference>
<keyword evidence="8" id="KW-0902">Two-component regulatory system</keyword>
<dbReference type="Pfam" id="PF02518">
    <property type="entry name" value="HATPase_c"/>
    <property type="match status" value="1"/>
</dbReference>
<feature type="domain" description="PAS" evidence="11">
    <location>
        <begin position="103"/>
        <end position="148"/>
    </location>
</feature>
<evidence type="ECO:0000256" key="7">
    <source>
        <dbReference type="ARBA" id="ARBA00022840"/>
    </source>
</evidence>
<dbReference type="InterPro" id="IPR004358">
    <property type="entry name" value="Sig_transdc_His_kin-like_C"/>
</dbReference>
<evidence type="ECO:0000256" key="1">
    <source>
        <dbReference type="ARBA" id="ARBA00000085"/>
    </source>
</evidence>
<keyword evidence="13" id="KW-1185">Reference proteome</keyword>
<reference evidence="12" key="1">
    <citation type="submission" date="2022-10" db="EMBL/GenBank/DDBJ databases">
        <authorList>
            <person name="Koch H."/>
        </authorList>
    </citation>
    <scope>NUCLEOTIDE SEQUENCE</scope>
    <source>
        <strain evidence="12">DNF</strain>
    </source>
</reference>
<dbReference type="InterPro" id="IPR000014">
    <property type="entry name" value="PAS"/>
</dbReference>
<feature type="transmembrane region" description="Helical" evidence="9">
    <location>
        <begin position="18"/>
        <end position="38"/>
    </location>
</feature>
<dbReference type="PRINTS" id="PR00344">
    <property type="entry name" value="BCTRLSENSOR"/>
</dbReference>
<keyword evidence="9" id="KW-1133">Transmembrane helix</keyword>
<evidence type="ECO:0000256" key="6">
    <source>
        <dbReference type="ARBA" id="ARBA00022777"/>
    </source>
</evidence>
<name>A0AA86MVQ0_9BACT</name>
<evidence type="ECO:0000256" key="5">
    <source>
        <dbReference type="ARBA" id="ARBA00022741"/>
    </source>
</evidence>
<dbReference type="KEGG" id="nti:DNFV4_00285"/>
<dbReference type="PROSITE" id="PS50109">
    <property type="entry name" value="HIS_KIN"/>
    <property type="match status" value="1"/>
</dbReference>
<dbReference type="SMART" id="SM00091">
    <property type="entry name" value="PAS"/>
    <property type="match status" value="1"/>
</dbReference>
<gene>
    <name evidence="12" type="ORF">DNFV4_00285</name>
</gene>
<keyword evidence="9" id="KW-0812">Transmembrane</keyword>
<dbReference type="InterPro" id="IPR003661">
    <property type="entry name" value="HisK_dim/P_dom"/>
</dbReference>
<dbReference type="GO" id="GO:0000155">
    <property type="term" value="F:phosphorelay sensor kinase activity"/>
    <property type="evidence" value="ECO:0007669"/>
    <property type="project" value="InterPro"/>
</dbReference>
<evidence type="ECO:0000313" key="13">
    <source>
        <dbReference type="Proteomes" id="UP001179121"/>
    </source>
</evidence>
<keyword evidence="7" id="KW-0067">ATP-binding</keyword>
<dbReference type="Gene3D" id="3.30.565.10">
    <property type="entry name" value="Histidine kinase-like ATPase, C-terminal domain"/>
    <property type="match status" value="1"/>
</dbReference>
<dbReference type="PANTHER" id="PTHR43065:SF10">
    <property type="entry name" value="PEROXIDE STRESS-ACTIVATED HISTIDINE KINASE MAK3"/>
    <property type="match status" value="1"/>
</dbReference>
<dbReference type="AlphaFoldDB" id="A0AA86MVQ0"/>
<dbReference type="CDD" id="cd00130">
    <property type="entry name" value="PAS"/>
    <property type="match status" value="1"/>
</dbReference>
<dbReference type="RefSeq" id="WP_289266890.1">
    <property type="nucleotide sequence ID" value="NZ_OX365700.1"/>
</dbReference>
<keyword evidence="9" id="KW-0472">Membrane</keyword>
<evidence type="ECO:0000259" key="11">
    <source>
        <dbReference type="PROSITE" id="PS50112"/>
    </source>
</evidence>
<dbReference type="EC" id="2.7.13.3" evidence="2"/>
<dbReference type="NCBIfam" id="TIGR00229">
    <property type="entry name" value="sensory_box"/>
    <property type="match status" value="1"/>
</dbReference>
<proteinExistence type="predicted"/>
<sequence length="469" mass="51179">MFRPAPITTFIRGIPYRLIASVVLILAIVVSVILLLSLEHDKLLLQGFGDDRPLPRELFPALWQSRRDLIMVTLLMFLVSAIGIAAVITWLHYDSTRRTLEEVKGLARNILQSIPTGILTINRDGVITAVNPTAEAVLKRASADLLGNAYETAFAEGETIREVLDSALRRHRHMSQKDLPYDSADRQARTIRVSTAELTGDGGERAGVILQAQDITDWLALEQRVRVAEKLAALHTLSAGVAHELRNPLSAMDLNLHLLEEELRDSGMAGGQGARYLHVLNAECRRLSVILDNFMKFAHPGSLDLHEVDMTALIEHVAALMQFEAEERKVRLELDVEQPVPCVMGDETAISQVLLNIVVNALHAMPNGGLCRIGARAQDSDGKRWVALSVTDTGIGITKQELSRVFEPFYTTKPGGTGLGLAIAYRIMQDHGGTIQVSSAPGSGTTVVMTFPAAARQPQPIAQPVSLAS</sequence>
<dbReference type="Proteomes" id="UP001179121">
    <property type="component" value="Chromosome"/>
</dbReference>
<organism evidence="12 13">
    <name type="scientific">Nitrospira tepida</name>
    <dbReference type="NCBI Taxonomy" id="2973512"/>
    <lineage>
        <taxon>Bacteria</taxon>
        <taxon>Pseudomonadati</taxon>
        <taxon>Nitrospirota</taxon>
        <taxon>Nitrospiria</taxon>
        <taxon>Nitrospirales</taxon>
        <taxon>Nitrospiraceae</taxon>
        <taxon>Nitrospira</taxon>
    </lineage>
</organism>
<feature type="transmembrane region" description="Helical" evidence="9">
    <location>
        <begin position="69"/>
        <end position="93"/>
    </location>
</feature>
<dbReference type="Gene3D" id="3.30.450.20">
    <property type="entry name" value="PAS domain"/>
    <property type="match status" value="1"/>
</dbReference>
<comment type="catalytic activity">
    <reaction evidence="1">
        <text>ATP + protein L-histidine = ADP + protein N-phospho-L-histidine.</text>
        <dbReference type="EC" id="2.7.13.3"/>
    </reaction>
</comment>
<dbReference type="CDD" id="cd00082">
    <property type="entry name" value="HisKA"/>
    <property type="match status" value="1"/>
</dbReference>
<evidence type="ECO:0000256" key="8">
    <source>
        <dbReference type="ARBA" id="ARBA00023012"/>
    </source>
</evidence>
<dbReference type="InterPro" id="IPR013767">
    <property type="entry name" value="PAS_fold"/>
</dbReference>
<dbReference type="SUPFAM" id="SSF55785">
    <property type="entry name" value="PYP-like sensor domain (PAS domain)"/>
    <property type="match status" value="1"/>
</dbReference>
<evidence type="ECO:0000259" key="10">
    <source>
        <dbReference type="PROSITE" id="PS50109"/>
    </source>
</evidence>
<evidence type="ECO:0000256" key="2">
    <source>
        <dbReference type="ARBA" id="ARBA00012438"/>
    </source>
</evidence>
<dbReference type="InterPro" id="IPR035965">
    <property type="entry name" value="PAS-like_dom_sf"/>
</dbReference>
<feature type="domain" description="Histidine kinase" evidence="10">
    <location>
        <begin position="240"/>
        <end position="455"/>
    </location>
</feature>
<keyword evidence="6" id="KW-0418">Kinase</keyword>
<dbReference type="InterPro" id="IPR036890">
    <property type="entry name" value="HATPase_C_sf"/>
</dbReference>
<dbReference type="SUPFAM" id="SSF55874">
    <property type="entry name" value="ATPase domain of HSP90 chaperone/DNA topoisomerase II/histidine kinase"/>
    <property type="match status" value="1"/>
</dbReference>
<dbReference type="EMBL" id="OX365700">
    <property type="protein sequence ID" value="CAI4029866.1"/>
    <property type="molecule type" value="Genomic_DNA"/>
</dbReference>
<protein>
    <recommendedName>
        <fullName evidence="2">histidine kinase</fullName>
        <ecNumber evidence="2">2.7.13.3</ecNumber>
    </recommendedName>
</protein>
<evidence type="ECO:0000256" key="4">
    <source>
        <dbReference type="ARBA" id="ARBA00022679"/>
    </source>
</evidence>
<dbReference type="InterPro" id="IPR036097">
    <property type="entry name" value="HisK_dim/P_sf"/>
</dbReference>
<evidence type="ECO:0000313" key="12">
    <source>
        <dbReference type="EMBL" id="CAI4029866.1"/>
    </source>
</evidence>
<evidence type="ECO:0000256" key="3">
    <source>
        <dbReference type="ARBA" id="ARBA00022553"/>
    </source>
</evidence>
<dbReference type="InterPro" id="IPR003594">
    <property type="entry name" value="HATPase_dom"/>
</dbReference>
<keyword evidence="5" id="KW-0547">Nucleotide-binding</keyword>
<dbReference type="Pfam" id="PF00989">
    <property type="entry name" value="PAS"/>
    <property type="match status" value="1"/>
</dbReference>
<dbReference type="SMART" id="SM00387">
    <property type="entry name" value="HATPase_c"/>
    <property type="match status" value="1"/>
</dbReference>
<dbReference type="PROSITE" id="PS50112">
    <property type="entry name" value="PAS"/>
    <property type="match status" value="1"/>
</dbReference>
<dbReference type="InterPro" id="IPR005467">
    <property type="entry name" value="His_kinase_dom"/>
</dbReference>